<dbReference type="EMBL" id="KZ270057">
    <property type="protein sequence ID" value="OZC06831.1"/>
    <property type="molecule type" value="Genomic_DNA"/>
</dbReference>
<evidence type="ECO:0000313" key="2">
    <source>
        <dbReference type="EMBL" id="OZC06831.1"/>
    </source>
</evidence>
<feature type="region of interest" description="Disordered" evidence="1">
    <location>
        <begin position="332"/>
        <end position="393"/>
    </location>
</feature>
<proteinExistence type="predicted"/>
<feature type="region of interest" description="Disordered" evidence="1">
    <location>
        <begin position="1"/>
        <end position="74"/>
    </location>
</feature>
<feature type="compositionally biased region" description="Polar residues" evidence="1">
    <location>
        <begin position="1"/>
        <end position="10"/>
    </location>
</feature>
<name>A0A238BN34_9BILA</name>
<feature type="compositionally biased region" description="Basic and acidic residues" evidence="1">
    <location>
        <begin position="332"/>
        <end position="341"/>
    </location>
</feature>
<dbReference type="SUPFAM" id="SSF54001">
    <property type="entry name" value="Cysteine proteinases"/>
    <property type="match status" value="1"/>
</dbReference>
<organism evidence="2 3">
    <name type="scientific">Onchocerca flexuosa</name>
    <dbReference type="NCBI Taxonomy" id="387005"/>
    <lineage>
        <taxon>Eukaryota</taxon>
        <taxon>Metazoa</taxon>
        <taxon>Ecdysozoa</taxon>
        <taxon>Nematoda</taxon>
        <taxon>Chromadorea</taxon>
        <taxon>Rhabditida</taxon>
        <taxon>Spirurina</taxon>
        <taxon>Spiruromorpha</taxon>
        <taxon>Filarioidea</taxon>
        <taxon>Onchocercidae</taxon>
        <taxon>Onchocerca</taxon>
    </lineage>
</organism>
<evidence type="ECO:0008006" key="4">
    <source>
        <dbReference type="Google" id="ProtNLM"/>
    </source>
</evidence>
<protein>
    <recommendedName>
        <fullName evidence="4">Ubiquitin-like protease family profile domain-containing protein</fullName>
    </recommendedName>
</protein>
<keyword evidence="3" id="KW-1185">Reference proteome</keyword>
<gene>
    <name evidence="2" type="ORF">X798_06171</name>
</gene>
<dbReference type="AlphaFoldDB" id="A0A238BN34"/>
<feature type="compositionally biased region" description="Acidic residues" evidence="1">
    <location>
        <begin position="24"/>
        <end position="36"/>
    </location>
</feature>
<dbReference type="Gene3D" id="3.40.395.10">
    <property type="entry name" value="Adenoviral Proteinase, Chain A"/>
    <property type="match status" value="1"/>
</dbReference>
<evidence type="ECO:0000313" key="3">
    <source>
        <dbReference type="Proteomes" id="UP000242913"/>
    </source>
</evidence>
<feature type="compositionally biased region" description="Basic and acidic residues" evidence="1">
    <location>
        <begin position="348"/>
        <end position="357"/>
    </location>
</feature>
<dbReference type="InterPro" id="IPR038765">
    <property type="entry name" value="Papain-like_cys_pep_sf"/>
</dbReference>
<accession>A0A238BN34</accession>
<reference evidence="2 3" key="1">
    <citation type="submission" date="2015-12" db="EMBL/GenBank/DDBJ databases">
        <title>Draft genome of the nematode, Onchocerca flexuosa.</title>
        <authorList>
            <person name="Mitreva M."/>
        </authorList>
    </citation>
    <scope>NUCLEOTIDE SEQUENCE [LARGE SCALE GENOMIC DNA]</scope>
    <source>
        <strain evidence="2">Red Deer</strain>
    </source>
</reference>
<feature type="non-terminal residue" evidence="2">
    <location>
        <position position="1"/>
    </location>
</feature>
<sequence>GSDKPISSTDHISKLGEQKALTCEDTDEVEIDEETEVAPFPKTSEKLEIGEFKNSESVISDNDTAEQPPTSDEKQNLEENFTNMNIRMGERLTDDIIDAYCDKLQESVNREVDGMLAMQYILLEPNAMKNLIKGDKNICQIIYDHCRAHYLVLFRNKLNPKRIIVYDPIVPHQDSVRETLNDSVREQILTMFGHLYQDDELVEIAVETGLSTQNDCWSCGLRAVAFITHLLLGINPANYEYDLEEVGKFITQVIKMDRPNRNVIASGQFGRERKDSKSSLTIVRVTKGGNFSIENGTTCVLSKQPSMESLPNDGNDGKDINILKKVEEKLSKLKDDNKSDESSDNNDEDKNRRKDDYLSACKSNQSIKSSSSENNSSEYPKSDNESLSIISNK</sequence>
<dbReference type="OrthoDB" id="5825090at2759"/>
<feature type="compositionally biased region" description="Polar residues" evidence="1">
    <location>
        <begin position="55"/>
        <end position="70"/>
    </location>
</feature>
<evidence type="ECO:0000256" key="1">
    <source>
        <dbReference type="SAM" id="MobiDB-lite"/>
    </source>
</evidence>
<feature type="compositionally biased region" description="Low complexity" evidence="1">
    <location>
        <begin position="359"/>
        <end position="379"/>
    </location>
</feature>
<feature type="compositionally biased region" description="Basic and acidic residues" evidence="1">
    <location>
        <begin position="43"/>
        <end position="54"/>
    </location>
</feature>
<dbReference type="Proteomes" id="UP000242913">
    <property type="component" value="Unassembled WGS sequence"/>
</dbReference>